<evidence type="ECO:0000313" key="3">
    <source>
        <dbReference type="Proteomes" id="UP000054097"/>
    </source>
</evidence>
<dbReference type="Pfam" id="PF09994">
    <property type="entry name" value="T6SS_Tle1-like_cat"/>
    <property type="match status" value="1"/>
</dbReference>
<evidence type="ECO:0000259" key="1">
    <source>
        <dbReference type="Pfam" id="PF09994"/>
    </source>
</evidence>
<keyword evidence="3" id="KW-1185">Reference proteome</keyword>
<proteinExistence type="predicted"/>
<protein>
    <recommendedName>
        <fullName evidence="1">T6SS Phospholipase effector Tle1-like catalytic domain-containing protein</fullName>
    </recommendedName>
</protein>
<feature type="domain" description="T6SS Phospholipase effector Tle1-like catalytic" evidence="1">
    <location>
        <begin position="6"/>
        <end position="275"/>
    </location>
</feature>
<accession>A0A0C2WM91</accession>
<gene>
    <name evidence="2" type="ORF">M408DRAFT_9347</name>
</gene>
<dbReference type="AlphaFoldDB" id="A0A0C2WM91"/>
<name>A0A0C2WM91_SERVB</name>
<dbReference type="EMBL" id="KN824299">
    <property type="protein sequence ID" value="KIM27403.1"/>
    <property type="molecule type" value="Genomic_DNA"/>
</dbReference>
<dbReference type="Proteomes" id="UP000054097">
    <property type="component" value="Unassembled WGS sequence"/>
</dbReference>
<dbReference type="HOGENOM" id="CLU_005049_3_0_1"/>
<evidence type="ECO:0000313" key="2">
    <source>
        <dbReference type="EMBL" id="KIM27403.1"/>
    </source>
</evidence>
<reference evidence="3" key="2">
    <citation type="submission" date="2015-01" db="EMBL/GenBank/DDBJ databases">
        <title>Evolutionary Origins and Diversification of the Mycorrhizal Mutualists.</title>
        <authorList>
            <consortium name="DOE Joint Genome Institute"/>
            <consortium name="Mycorrhizal Genomics Consortium"/>
            <person name="Kohler A."/>
            <person name="Kuo A."/>
            <person name="Nagy L.G."/>
            <person name="Floudas D."/>
            <person name="Copeland A."/>
            <person name="Barry K.W."/>
            <person name="Cichocki N."/>
            <person name="Veneault-Fourrey C."/>
            <person name="LaButti K."/>
            <person name="Lindquist E.A."/>
            <person name="Lipzen A."/>
            <person name="Lundell T."/>
            <person name="Morin E."/>
            <person name="Murat C."/>
            <person name="Riley R."/>
            <person name="Ohm R."/>
            <person name="Sun H."/>
            <person name="Tunlid A."/>
            <person name="Henrissat B."/>
            <person name="Grigoriev I.V."/>
            <person name="Hibbett D.S."/>
            <person name="Martin F."/>
        </authorList>
    </citation>
    <scope>NUCLEOTIDE SEQUENCE [LARGE SCALE GENOMIC DNA]</scope>
    <source>
        <strain evidence="3">MAFF 305830</strain>
    </source>
</reference>
<dbReference type="PANTHER" id="PTHR33840:SF1">
    <property type="entry name" value="TLE1 PHOSPHOLIPASE DOMAIN-CONTAINING PROTEIN"/>
    <property type="match status" value="1"/>
</dbReference>
<dbReference type="InterPro" id="IPR029058">
    <property type="entry name" value="AB_hydrolase_fold"/>
</dbReference>
<organism evidence="2 3">
    <name type="scientific">Serendipita vermifera MAFF 305830</name>
    <dbReference type="NCBI Taxonomy" id="933852"/>
    <lineage>
        <taxon>Eukaryota</taxon>
        <taxon>Fungi</taxon>
        <taxon>Dikarya</taxon>
        <taxon>Basidiomycota</taxon>
        <taxon>Agaricomycotina</taxon>
        <taxon>Agaricomycetes</taxon>
        <taxon>Sebacinales</taxon>
        <taxon>Serendipitaceae</taxon>
        <taxon>Serendipita</taxon>
    </lineage>
</organism>
<sequence length="442" mass="48044">MTTPSKKILVFCDGTGLDGLIASDILCDQGASRATNVLRLSRAVKPFRTLSNGNKIPQITFYQSGVGSDSDFNGQGFTTAKLVQAYGRVVASKIRDAYTFIAQNYESGDEIYLFGYSRGAYTARKVAGLIDRIGLLSRRDLGQFFDICERLQKNPNSVARPTTEIPVKCVGVWDTVGSVTVPKTLGGILTTPVPQNILDSLGLTDCSLPNCVKMARHAVAFHENRDVMKVTLWDAPTVDGDERVKQVWFGGGHSDIGGGGEFRELADITLFWMASTYSQTEINSLIELDHSMLWGSHIMPPRGWRGGWGAAQPYNGNAEDMNTRVFGATTREAQIIGRISTRLHASLRQSPQPSNPRNMLTVKTIKGTLPKYVELTAGTLEHELMTKWNSSGQAFHPESPQSVFTRLPATFLGGALDVVGGVVRVSADIVGGVTNALGRLWG</sequence>
<dbReference type="InterPro" id="IPR018712">
    <property type="entry name" value="Tle1-like_cat"/>
</dbReference>
<dbReference type="PANTHER" id="PTHR33840">
    <property type="match status" value="1"/>
</dbReference>
<dbReference type="STRING" id="933852.A0A0C2WM91"/>
<dbReference type="SUPFAM" id="SSF53474">
    <property type="entry name" value="alpha/beta-Hydrolases"/>
    <property type="match status" value="1"/>
</dbReference>
<dbReference type="OrthoDB" id="3057168at2759"/>
<reference evidence="2 3" key="1">
    <citation type="submission" date="2014-04" db="EMBL/GenBank/DDBJ databases">
        <authorList>
            <consortium name="DOE Joint Genome Institute"/>
            <person name="Kuo A."/>
            <person name="Zuccaro A."/>
            <person name="Kohler A."/>
            <person name="Nagy L.G."/>
            <person name="Floudas D."/>
            <person name="Copeland A."/>
            <person name="Barry K.W."/>
            <person name="Cichocki N."/>
            <person name="Veneault-Fourrey C."/>
            <person name="LaButti K."/>
            <person name="Lindquist E.A."/>
            <person name="Lipzen A."/>
            <person name="Lundell T."/>
            <person name="Morin E."/>
            <person name="Murat C."/>
            <person name="Sun H."/>
            <person name="Tunlid A."/>
            <person name="Henrissat B."/>
            <person name="Grigoriev I.V."/>
            <person name="Hibbett D.S."/>
            <person name="Martin F."/>
            <person name="Nordberg H.P."/>
            <person name="Cantor M.N."/>
            <person name="Hua S.X."/>
        </authorList>
    </citation>
    <scope>NUCLEOTIDE SEQUENCE [LARGE SCALE GENOMIC DNA]</scope>
    <source>
        <strain evidence="2 3">MAFF 305830</strain>
    </source>
</reference>